<keyword evidence="3" id="KW-1185">Reference proteome</keyword>
<comment type="caution">
    <text evidence="2">The sequence shown here is derived from an EMBL/GenBank/DDBJ whole genome shotgun (WGS) entry which is preliminary data.</text>
</comment>
<dbReference type="AlphaFoldDB" id="A0A016VT07"/>
<dbReference type="EMBL" id="JARK01001340">
    <property type="protein sequence ID" value="EYC30719.1"/>
    <property type="molecule type" value="Genomic_DNA"/>
</dbReference>
<proteinExistence type="predicted"/>
<protein>
    <submittedName>
        <fullName evidence="2">Uncharacterized protein</fullName>
    </submittedName>
</protein>
<evidence type="ECO:0000313" key="2">
    <source>
        <dbReference type="EMBL" id="EYC30719.1"/>
    </source>
</evidence>
<sequence>MPSINPHCSRGGFTHVRGGQPTPHLGQTSDPPRAETQIRTCEAVNQNLGRSESGLAACITQHLLIRFSGGMCFSSKRALYVSNGPFAKRSRD</sequence>
<dbReference type="Proteomes" id="UP000024635">
    <property type="component" value="Unassembled WGS sequence"/>
</dbReference>
<accession>A0A016VT07</accession>
<organism evidence="2 3">
    <name type="scientific">Ancylostoma ceylanicum</name>
    <dbReference type="NCBI Taxonomy" id="53326"/>
    <lineage>
        <taxon>Eukaryota</taxon>
        <taxon>Metazoa</taxon>
        <taxon>Ecdysozoa</taxon>
        <taxon>Nematoda</taxon>
        <taxon>Chromadorea</taxon>
        <taxon>Rhabditida</taxon>
        <taxon>Rhabditina</taxon>
        <taxon>Rhabditomorpha</taxon>
        <taxon>Strongyloidea</taxon>
        <taxon>Ancylostomatidae</taxon>
        <taxon>Ancylostomatinae</taxon>
        <taxon>Ancylostoma</taxon>
    </lineage>
</organism>
<reference evidence="3" key="1">
    <citation type="journal article" date="2015" name="Nat. Genet.">
        <title>The genome and transcriptome of the zoonotic hookworm Ancylostoma ceylanicum identify infection-specific gene families.</title>
        <authorList>
            <person name="Schwarz E.M."/>
            <person name="Hu Y."/>
            <person name="Antoshechkin I."/>
            <person name="Miller M.M."/>
            <person name="Sternberg P.W."/>
            <person name="Aroian R.V."/>
        </authorList>
    </citation>
    <scope>NUCLEOTIDE SEQUENCE</scope>
    <source>
        <strain evidence="3">HY135</strain>
    </source>
</reference>
<gene>
    <name evidence="2" type="primary">Acey_s0004.g1731</name>
    <name evidence="2" type="ORF">Y032_0004g1731</name>
</gene>
<feature type="region of interest" description="Disordered" evidence="1">
    <location>
        <begin position="1"/>
        <end position="35"/>
    </location>
</feature>
<name>A0A016VT07_9BILA</name>
<evidence type="ECO:0000313" key="3">
    <source>
        <dbReference type="Proteomes" id="UP000024635"/>
    </source>
</evidence>
<evidence type="ECO:0000256" key="1">
    <source>
        <dbReference type="SAM" id="MobiDB-lite"/>
    </source>
</evidence>